<sequence>MLSHRIFAFVDIQQNEGVEQLHQYYNTHQYDGVSRRCHSIKRARHRKLVDQVIADGYLVSAQPYLLLLSPVTGVSFKVSASRSCHYCISLLSSAKSVMFLDCRVPGYIASTTLSSPAVTFSFFFAAGEDILIITRRGKRYEPFSWRNTSLQNLFQPILPRNNDGWQYTTVNVDLSVDWSKCGRYDCYASEEPMLGDDNPLKKFSVIWISQRVPQRRSSHNTKPYGITFSKVCCSNVTFECPRTDCLCAQDGMRKLPRHVPLVGPVLLEFPV</sequence>
<dbReference type="Proteomes" id="UP000887013">
    <property type="component" value="Unassembled WGS sequence"/>
</dbReference>
<accession>A0A8X6NVZ6</accession>
<keyword evidence="2" id="KW-1185">Reference proteome</keyword>
<evidence type="ECO:0000313" key="1">
    <source>
        <dbReference type="EMBL" id="GFT34554.1"/>
    </source>
</evidence>
<reference evidence="1" key="1">
    <citation type="submission" date="2020-08" db="EMBL/GenBank/DDBJ databases">
        <title>Multicomponent nature underlies the extraordinary mechanical properties of spider dragline silk.</title>
        <authorList>
            <person name="Kono N."/>
            <person name="Nakamura H."/>
            <person name="Mori M."/>
            <person name="Yoshida Y."/>
            <person name="Ohtoshi R."/>
            <person name="Malay A.D."/>
            <person name="Moran D.A.P."/>
            <person name="Tomita M."/>
            <person name="Numata K."/>
            <person name="Arakawa K."/>
        </authorList>
    </citation>
    <scope>NUCLEOTIDE SEQUENCE</scope>
</reference>
<comment type="caution">
    <text evidence="1">The sequence shown here is derived from an EMBL/GenBank/DDBJ whole genome shotgun (WGS) entry which is preliminary data.</text>
</comment>
<evidence type="ECO:0000313" key="2">
    <source>
        <dbReference type="Proteomes" id="UP000887013"/>
    </source>
</evidence>
<gene>
    <name evidence="1" type="ORF">NPIL_409751</name>
</gene>
<proteinExistence type="predicted"/>
<dbReference type="AlphaFoldDB" id="A0A8X6NVZ6"/>
<name>A0A8X6NVZ6_NEPPI</name>
<organism evidence="1 2">
    <name type="scientific">Nephila pilipes</name>
    <name type="common">Giant wood spider</name>
    <name type="synonym">Nephila maculata</name>
    <dbReference type="NCBI Taxonomy" id="299642"/>
    <lineage>
        <taxon>Eukaryota</taxon>
        <taxon>Metazoa</taxon>
        <taxon>Ecdysozoa</taxon>
        <taxon>Arthropoda</taxon>
        <taxon>Chelicerata</taxon>
        <taxon>Arachnida</taxon>
        <taxon>Araneae</taxon>
        <taxon>Araneomorphae</taxon>
        <taxon>Entelegynae</taxon>
        <taxon>Araneoidea</taxon>
        <taxon>Nephilidae</taxon>
        <taxon>Nephila</taxon>
    </lineage>
</organism>
<protein>
    <submittedName>
        <fullName evidence="1">Uncharacterized protein</fullName>
    </submittedName>
</protein>
<dbReference type="EMBL" id="BMAW01013527">
    <property type="protein sequence ID" value="GFT34554.1"/>
    <property type="molecule type" value="Genomic_DNA"/>
</dbReference>